<feature type="region of interest" description="Disordered" evidence="1">
    <location>
        <begin position="1"/>
        <end position="70"/>
    </location>
</feature>
<evidence type="ECO:0000313" key="2">
    <source>
        <dbReference type="EMBL" id="GHJ26400.1"/>
    </source>
</evidence>
<gene>
    <name evidence="2" type="ORF">TPA0910_08330</name>
</gene>
<reference evidence="2" key="1">
    <citation type="submission" date="2024-05" db="EMBL/GenBank/DDBJ databases">
        <title>Whole genome shotgun sequence of Streptomyces hygroscopicus NBRC 113678.</title>
        <authorList>
            <person name="Komaki H."/>
            <person name="Tamura T."/>
        </authorList>
    </citation>
    <scope>NUCLEOTIDE SEQUENCE</scope>
    <source>
        <strain evidence="2">N11-34</strain>
    </source>
</reference>
<accession>A0ABQ3TSU2</accession>
<sequence length="70" mass="7247">MSGEKRGARTAAEEIEEEITEAETRVTGDAEDSGYGESGDALTPNTEAQAESQGERGQGGGRSGRTDRSG</sequence>
<dbReference type="GeneID" id="89480631"/>
<dbReference type="RefSeq" id="WP_030829210.1">
    <property type="nucleotide sequence ID" value="NZ_BBON01000031.1"/>
</dbReference>
<name>A0ABQ3TSU2_STRHY</name>
<comment type="caution">
    <text evidence="2">The sequence shown here is derived from an EMBL/GenBank/DDBJ whole genome shotgun (WGS) entry which is preliminary data.</text>
</comment>
<dbReference type="Proteomes" id="UP001054854">
    <property type="component" value="Unassembled WGS sequence"/>
</dbReference>
<dbReference type="EMBL" id="BNEK01000002">
    <property type="protein sequence ID" value="GHJ26400.1"/>
    <property type="molecule type" value="Genomic_DNA"/>
</dbReference>
<evidence type="ECO:0000256" key="1">
    <source>
        <dbReference type="SAM" id="MobiDB-lite"/>
    </source>
</evidence>
<protein>
    <submittedName>
        <fullName evidence="2">Uncharacterized protein</fullName>
    </submittedName>
</protein>
<evidence type="ECO:0000313" key="3">
    <source>
        <dbReference type="Proteomes" id="UP001054854"/>
    </source>
</evidence>
<proteinExistence type="predicted"/>
<organism evidence="2 3">
    <name type="scientific">Streptomyces hygroscopicus</name>
    <dbReference type="NCBI Taxonomy" id="1912"/>
    <lineage>
        <taxon>Bacteria</taxon>
        <taxon>Bacillati</taxon>
        <taxon>Actinomycetota</taxon>
        <taxon>Actinomycetes</taxon>
        <taxon>Kitasatosporales</taxon>
        <taxon>Streptomycetaceae</taxon>
        <taxon>Streptomyces</taxon>
        <taxon>Streptomyces violaceusniger group</taxon>
    </lineage>
</organism>
<keyword evidence="3" id="KW-1185">Reference proteome</keyword>